<dbReference type="AlphaFoldDB" id="A0A2M8Z749"/>
<dbReference type="PRINTS" id="PR00032">
    <property type="entry name" value="HTHARAC"/>
</dbReference>
<dbReference type="Pfam" id="PF12833">
    <property type="entry name" value="HTH_18"/>
    <property type="match status" value="1"/>
</dbReference>
<dbReference type="InterPro" id="IPR037923">
    <property type="entry name" value="HTH-like"/>
</dbReference>
<evidence type="ECO:0000256" key="1">
    <source>
        <dbReference type="ARBA" id="ARBA00023015"/>
    </source>
</evidence>
<dbReference type="Proteomes" id="UP000231092">
    <property type="component" value="Unassembled WGS sequence"/>
</dbReference>
<name>A0A2M8Z749_9FIRM</name>
<dbReference type="InterPro" id="IPR003313">
    <property type="entry name" value="AraC-bd"/>
</dbReference>
<proteinExistence type="predicted"/>
<dbReference type="OrthoDB" id="9778008at2"/>
<dbReference type="RefSeq" id="WP_100305682.1">
    <property type="nucleotide sequence ID" value="NZ_PGET01000001.1"/>
</dbReference>
<dbReference type="EMBL" id="PGET01000001">
    <property type="protein sequence ID" value="PJJ29276.1"/>
    <property type="molecule type" value="Genomic_DNA"/>
</dbReference>
<dbReference type="Gene3D" id="2.60.120.10">
    <property type="entry name" value="Jelly Rolls"/>
    <property type="match status" value="1"/>
</dbReference>
<gene>
    <name evidence="5" type="ORF">H171_2817</name>
</gene>
<dbReference type="SUPFAM" id="SSF46689">
    <property type="entry name" value="Homeodomain-like"/>
    <property type="match status" value="2"/>
</dbReference>
<evidence type="ECO:0000256" key="3">
    <source>
        <dbReference type="ARBA" id="ARBA00023163"/>
    </source>
</evidence>
<dbReference type="InterPro" id="IPR018060">
    <property type="entry name" value="HTH_AraC"/>
</dbReference>
<comment type="caution">
    <text evidence="5">The sequence shown here is derived from an EMBL/GenBank/DDBJ whole genome shotgun (WGS) entry which is preliminary data.</text>
</comment>
<dbReference type="InterPro" id="IPR014710">
    <property type="entry name" value="RmlC-like_jellyroll"/>
</dbReference>
<evidence type="ECO:0000256" key="2">
    <source>
        <dbReference type="ARBA" id="ARBA00023125"/>
    </source>
</evidence>
<evidence type="ECO:0000259" key="4">
    <source>
        <dbReference type="PROSITE" id="PS01124"/>
    </source>
</evidence>
<dbReference type="Pfam" id="PF02311">
    <property type="entry name" value="AraC_binding"/>
    <property type="match status" value="1"/>
</dbReference>
<dbReference type="GO" id="GO:0003700">
    <property type="term" value="F:DNA-binding transcription factor activity"/>
    <property type="evidence" value="ECO:0007669"/>
    <property type="project" value="InterPro"/>
</dbReference>
<dbReference type="SMART" id="SM00342">
    <property type="entry name" value="HTH_ARAC"/>
    <property type="match status" value="1"/>
</dbReference>
<keyword evidence="2 5" id="KW-0238">DNA-binding</keyword>
<keyword evidence="3" id="KW-0804">Transcription</keyword>
<evidence type="ECO:0000313" key="5">
    <source>
        <dbReference type="EMBL" id="PJJ29276.1"/>
    </source>
</evidence>
<dbReference type="PROSITE" id="PS01124">
    <property type="entry name" value="HTH_ARAC_FAMILY_2"/>
    <property type="match status" value="1"/>
</dbReference>
<dbReference type="PANTHER" id="PTHR43280">
    <property type="entry name" value="ARAC-FAMILY TRANSCRIPTIONAL REGULATOR"/>
    <property type="match status" value="1"/>
</dbReference>
<dbReference type="InterPro" id="IPR009057">
    <property type="entry name" value="Homeodomain-like_sf"/>
</dbReference>
<dbReference type="PANTHER" id="PTHR43280:SF28">
    <property type="entry name" value="HTH-TYPE TRANSCRIPTIONAL ACTIVATOR RHAS"/>
    <property type="match status" value="1"/>
</dbReference>
<organism evidence="5 6">
    <name type="scientific">[Clostridium] celerecrescens 18A</name>
    <dbReference type="NCBI Taxonomy" id="1286362"/>
    <lineage>
        <taxon>Bacteria</taxon>
        <taxon>Bacillati</taxon>
        <taxon>Bacillota</taxon>
        <taxon>Clostridia</taxon>
        <taxon>Lachnospirales</taxon>
        <taxon>Lachnospiraceae</taxon>
        <taxon>Lacrimispora</taxon>
    </lineage>
</organism>
<dbReference type="SUPFAM" id="SSF51215">
    <property type="entry name" value="Regulatory protein AraC"/>
    <property type="match status" value="1"/>
</dbReference>
<dbReference type="GO" id="GO:0043565">
    <property type="term" value="F:sequence-specific DNA binding"/>
    <property type="evidence" value="ECO:0007669"/>
    <property type="project" value="InterPro"/>
</dbReference>
<dbReference type="Gene3D" id="1.10.10.60">
    <property type="entry name" value="Homeodomain-like"/>
    <property type="match status" value="2"/>
</dbReference>
<sequence>MQSTKILTDESMMELVSHGSTTFPFQYYYEDVGKFDHNCIDWHWHREFELVSVTEGILQCSISNINYILEAGDGIFINSGVIHRFLSAGTAVIPNVLFASDFIAPENSSIYDKYMLPFLTSGISHFVLKRSISWQKDVLSSLSRLYGICENPGPAWELEAHIIICMVWTSLFEHRLEFATMENTGVSRISQARFKGMTCFIEENYWKKITLKDIAASVGVSKREALRCFQCSVPLSPIEYVNKYRLHKAWKLLLQTDRSITDIAEHTGFESTSYFDRLFKREFHITPRKHRDSGEKKAPAEE</sequence>
<evidence type="ECO:0000313" key="6">
    <source>
        <dbReference type="Proteomes" id="UP000231092"/>
    </source>
</evidence>
<keyword evidence="1" id="KW-0805">Transcription regulation</keyword>
<dbReference type="InterPro" id="IPR020449">
    <property type="entry name" value="Tscrpt_reg_AraC-type_HTH"/>
</dbReference>
<feature type="domain" description="HTH araC/xylS-type" evidence="4">
    <location>
        <begin position="195"/>
        <end position="293"/>
    </location>
</feature>
<reference evidence="5 6" key="1">
    <citation type="submission" date="2017-11" db="EMBL/GenBank/DDBJ databases">
        <title>Understudied soil microbes with underappreciated capabilities: Untangling the Clostridium saccharolyticum group.</title>
        <authorList>
            <person name="Leschine S."/>
        </authorList>
    </citation>
    <scope>NUCLEOTIDE SEQUENCE [LARGE SCALE GENOMIC DNA]</scope>
    <source>
        <strain evidence="5 6">18A</strain>
    </source>
</reference>
<protein>
    <submittedName>
        <fullName evidence="5">AraC-like DNA-binding protein</fullName>
    </submittedName>
</protein>
<accession>A0A2M8Z749</accession>